<accession>M1D4A4</accession>
<name>M1D4A4_SOLTU</name>
<proteinExistence type="predicted"/>
<dbReference type="Proteomes" id="UP000011115">
    <property type="component" value="Unassembled WGS sequence"/>
</dbReference>
<protein>
    <submittedName>
        <fullName evidence="1">Uncharacterized protein</fullName>
    </submittedName>
</protein>
<dbReference type="PaxDb" id="4113-PGSC0003DMT400081141"/>
<sequence length="83" mass="9051">MIFMKNQTCSFRTDSSASHPIILISLDIIQQQLTLVKNGVGSSFVSVKYPNINSHFVAPFSTACGCQSTDAGEALILRLFNVQ</sequence>
<reference evidence="2" key="1">
    <citation type="journal article" date="2011" name="Nature">
        <title>Genome sequence and analysis of the tuber crop potato.</title>
        <authorList>
            <consortium name="The Potato Genome Sequencing Consortium"/>
        </authorList>
    </citation>
    <scope>NUCLEOTIDE SEQUENCE [LARGE SCALE GENOMIC DNA]</scope>
    <source>
        <strain evidence="2">cv. DM1-3 516 R44</strain>
    </source>
</reference>
<reference evidence="1" key="2">
    <citation type="submission" date="2015-06" db="UniProtKB">
        <authorList>
            <consortium name="EnsemblPlants"/>
        </authorList>
    </citation>
    <scope>IDENTIFICATION</scope>
    <source>
        <strain evidence="1">DM1-3 516 R44</strain>
    </source>
</reference>
<organism evidence="1 2">
    <name type="scientific">Solanum tuberosum</name>
    <name type="common">Potato</name>
    <dbReference type="NCBI Taxonomy" id="4113"/>
    <lineage>
        <taxon>Eukaryota</taxon>
        <taxon>Viridiplantae</taxon>
        <taxon>Streptophyta</taxon>
        <taxon>Embryophyta</taxon>
        <taxon>Tracheophyta</taxon>
        <taxon>Spermatophyta</taxon>
        <taxon>Magnoliopsida</taxon>
        <taxon>eudicotyledons</taxon>
        <taxon>Gunneridae</taxon>
        <taxon>Pentapetalae</taxon>
        <taxon>asterids</taxon>
        <taxon>lamiids</taxon>
        <taxon>Solanales</taxon>
        <taxon>Solanaceae</taxon>
        <taxon>Solanoideae</taxon>
        <taxon>Solaneae</taxon>
        <taxon>Solanum</taxon>
    </lineage>
</organism>
<dbReference type="Gramene" id="PGSC0003DMT400081141">
    <property type="protein sequence ID" value="PGSC0003DMT400081141"/>
    <property type="gene ID" value="PGSC0003DMG400031701"/>
</dbReference>
<keyword evidence="2" id="KW-1185">Reference proteome</keyword>
<dbReference type="HOGENOM" id="CLU_2546992_0_0_1"/>
<dbReference type="EnsemblPlants" id="PGSC0003DMT400081141">
    <property type="protein sequence ID" value="PGSC0003DMT400081141"/>
    <property type="gene ID" value="PGSC0003DMG400031701"/>
</dbReference>
<dbReference type="InParanoid" id="M1D4A4"/>
<evidence type="ECO:0000313" key="1">
    <source>
        <dbReference type="EnsemblPlants" id="PGSC0003DMT400081141"/>
    </source>
</evidence>
<dbReference type="AlphaFoldDB" id="M1D4A4"/>
<evidence type="ECO:0000313" key="2">
    <source>
        <dbReference type="Proteomes" id="UP000011115"/>
    </source>
</evidence>